<sequence length="195" mass="20648">MSDKAQRIVLWTVAILLVVGTSLALRYARGYRPLAGLGPAGSPFPGNVGIRLHGIRVVGRDDGKAAWTLKAGRVETTRARNRIDFSGGIVAALLPVRGRPAATLTAPSATYDNLARALSLSGDVVCTLRDLRVTASSLVWDAGSNVVRCPGAVRATHPRGAVDGDGLTINIRTREYSVGNVRARFPVNSIEDLPL</sequence>
<reference evidence="1" key="1">
    <citation type="submission" date="2020-02" db="EMBL/GenBank/DDBJ databases">
        <authorList>
            <person name="Meier V. D."/>
        </authorList>
    </citation>
    <scope>NUCLEOTIDE SEQUENCE</scope>
    <source>
        <strain evidence="1">AVDCRST_MAG63</strain>
    </source>
</reference>
<organism evidence="1">
    <name type="scientific">uncultured Armatimonadetes bacterium</name>
    <dbReference type="NCBI Taxonomy" id="157466"/>
    <lineage>
        <taxon>Bacteria</taxon>
        <taxon>Bacillati</taxon>
        <taxon>Armatimonadota</taxon>
        <taxon>environmental samples</taxon>
    </lineage>
</organism>
<dbReference type="EMBL" id="CADCTO010000376">
    <property type="protein sequence ID" value="CAA9269705.1"/>
    <property type="molecule type" value="Genomic_DNA"/>
</dbReference>
<dbReference type="InterPro" id="IPR010664">
    <property type="entry name" value="LipoPS_assembly_LptC-rel"/>
</dbReference>
<dbReference type="GO" id="GO:0030288">
    <property type="term" value="C:outer membrane-bounded periplasmic space"/>
    <property type="evidence" value="ECO:0007669"/>
    <property type="project" value="TreeGrafter"/>
</dbReference>
<dbReference type="Pfam" id="PF06835">
    <property type="entry name" value="LptC"/>
    <property type="match status" value="1"/>
</dbReference>
<dbReference type="PANTHER" id="PTHR37481">
    <property type="entry name" value="LIPOPOLYSACCHARIDE EXPORT SYSTEM PROTEIN LPTC"/>
    <property type="match status" value="1"/>
</dbReference>
<dbReference type="GO" id="GO:0017089">
    <property type="term" value="F:glycolipid transfer activity"/>
    <property type="evidence" value="ECO:0007669"/>
    <property type="project" value="TreeGrafter"/>
</dbReference>
<evidence type="ECO:0000313" key="1">
    <source>
        <dbReference type="EMBL" id="CAA9269705.1"/>
    </source>
</evidence>
<dbReference type="PANTHER" id="PTHR37481:SF1">
    <property type="entry name" value="LIPOPOLYSACCHARIDE EXPORT SYSTEM PROTEIN LPTC"/>
    <property type="match status" value="1"/>
</dbReference>
<dbReference type="InterPro" id="IPR052363">
    <property type="entry name" value="LPS_export_LptC"/>
</dbReference>
<dbReference type="Gene3D" id="2.60.450.10">
    <property type="entry name" value="Lipopolysaccharide (LPS) transport protein A like domain"/>
    <property type="match status" value="1"/>
</dbReference>
<name>A0A6J4J3N9_9BACT</name>
<dbReference type="AlphaFoldDB" id="A0A6J4J3N9"/>
<proteinExistence type="predicted"/>
<dbReference type="GO" id="GO:0005886">
    <property type="term" value="C:plasma membrane"/>
    <property type="evidence" value="ECO:0007669"/>
    <property type="project" value="TreeGrafter"/>
</dbReference>
<accession>A0A6J4J3N9</accession>
<evidence type="ECO:0008006" key="2">
    <source>
        <dbReference type="Google" id="ProtNLM"/>
    </source>
</evidence>
<dbReference type="GO" id="GO:0015920">
    <property type="term" value="P:lipopolysaccharide transport"/>
    <property type="evidence" value="ECO:0007669"/>
    <property type="project" value="TreeGrafter"/>
</dbReference>
<gene>
    <name evidence="1" type="ORF">AVDCRST_MAG63-2868</name>
</gene>
<protein>
    <recommendedName>
        <fullName evidence="2">LPS export ABC transporter periplasmic protein LptC</fullName>
    </recommendedName>
</protein>